<accession>A0A5B7GMT0</accession>
<keyword evidence="3" id="KW-1185">Reference proteome</keyword>
<comment type="caution">
    <text evidence="2">The sequence shown here is derived from an EMBL/GenBank/DDBJ whole genome shotgun (WGS) entry which is preliminary data.</text>
</comment>
<dbReference type="EMBL" id="VSRR010015989">
    <property type="protein sequence ID" value="MPC58786.1"/>
    <property type="molecule type" value="Genomic_DNA"/>
</dbReference>
<gene>
    <name evidence="2" type="ORF">E2C01_052795</name>
</gene>
<evidence type="ECO:0000313" key="2">
    <source>
        <dbReference type="EMBL" id="MPC58786.1"/>
    </source>
</evidence>
<feature type="region of interest" description="Disordered" evidence="1">
    <location>
        <begin position="72"/>
        <end position="107"/>
    </location>
</feature>
<dbReference type="Proteomes" id="UP000324222">
    <property type="component" value="Unassembled WGS sequence"/>
</dbReference>
<feature type="region of interest" description="Disordered" evidence="1">
    <location>
        <begin position="14"/>
        <end position="37"/>
    </location>
</feature>
<dbReference type="AlphaFoldDB" id="A0A5B7GMT0"/>
<evidence type="ECO:0000313" key="3">
    <source>
        <dbReference type="Proteomes" id="UP000324222"/>
    </source>
</evidence>
<organism evidence="2 3">
    <name type="scientific">Portunus trituberculatus</name>
    <name type="common">Swimming crab</name>
    <name type="synonym">Neptunus trituberculatus</name>
    <dbReference type="NCBI Taxonomy" id="210409"/>
    <lineage>
        <taxon>Eukaryota</taxon>
        <taxon>Metazoa</taxon>
        <taxon>Ecdysozoa</taxon>
        <taxon>Arthropoda</taxon>
        <taxon>Crustacea</taxon>
        <taxon>Multicrustacea</taxon>
        <taxon>Malacostraca</taxon>
        <taxon>Eumalacostraca</taxon>
        <taxon>Eucarida</taxon>
        <taxon>Decapoda</taxon>
        <taxon>Pleocyemata</taxon>
        <taxon>Brachyura</taxon>
        <taxon>Eubrachyura</taxon>
        <taxon>Portunoidea</taxon>
        <taxon>Portunidae</taxon>
        <taxon>Portuninae</taxon>
        <taxon>Portunus</taxon>
    </lineage>
</organism>
<sequence>MDVGSIEVMVKNCDGRGHRKRRGERKGVGGGGGGVRGVHAATKVRVKVRNTATKWYYPRRFHYVTTTTVQSKAHKMKSSQPMNAPYGISDSQTPSNVPPVTASLFST</sequence>
<protein>
    <submittedName>
        <fullName evidence="2">Uncharacterized protein</fullName>
    </submittedName>
</protein>
<reference evidence="2 3" key="1">
    <citation type="submission" date="2019-05" db="EMBL/GenBank/DDBJ databases">
        <title>Another draft genome of Portunus trituberculatus and its Hox gene families provides insights of decapod evolution.</title>
        <authorList>
            <person name="Jeong J.-H."/>
            <person name="Song I."/>
            <person name="Kim S."/>
            <person name="Choi T."/>
            <person name="Kim D."/>
            <person name="Ryu S."/>
            <person name="Kim W."/>
        </authorList>
    </citation>
    <scope>NUCLEOTIDE SEQUENCE [LARGE SCALE GENOMIC DNA]</scope>
    <source>
        <tissue evidence="2">Muscle</tissue>
    </source>
</reference>
<name>A0A5B7GMT0_PORTR</name>
<proteinExistence type="predicted"/>
<evidence type="ECO:0000256" key="1">
    <source>
        <dbReference type="SAM" id="MobiDB-lite"/>
    </source>
</evidence>